<gene>
    <name evidence="2" type="ORF">L5515_018153</name>
</gene>
<dbReference type="AlphaFoldDB" id="A0AAE9JS88"/>
<protein>
    <submittedName>
        <fullName evidence="2">Uncharacterized protein</fullName>
    </submittedName>
</protein>
<keyword evidence="1" id="KW-1133">Transmembrane helix</keyword>
<keyword evidence="1" id="KW-0472">Membrane</keyword>
<name>A0AAE9JS88_CAEBR</name>
<dbReference type="EMBL" id="CP092625">
    <property type="protein sequence ID" value="UMM42252.1"/>
    <property type="molecule type" value="Genomic_DNA"/>
</dbReference>
<accession>A0AAE9JS88</accession>
<organism evidence="2 3">
    <name type="scientific">Caenorhabditis briggsae</name>
    <dbReference type="NCBI Taxonomy" id="6238"/>
    <lineage>
        <taxon>Eukaryota</taxon>
        <taxon>Metazoa</taxon>
        <taxon>Ecdysozoa</taxon>
        <taxon>Nematoda</taxon>
        <taxon>Chromadorea</taxon>
        <taxon>Rhabditida</taxon>
        <taxon>Rhabditina</taxon>
        <taxon>Rhabditomorpha</taxon>
        <taxon>Rhabditoidea</taxon>
        <taxon>Rhabditidae</taxon>
        <taxon>Peloderinae</taxon>
        <taxon>Caenorhabditis</taxon>
    </lineage>
</organism>
<evidence type="ECO:0000313" key="3">
    <source>
        <dbReference type="Proteomes" id="UP000829354"/>
    </source>
</evidence>
<dbReference type="Proteomes" id="UP000829354">
    <property type="component" value="Chromosome X"/>
</dbReference>
<reference evidence="2 3" key="1">
    <citation type="submission" date="2022-04" db="EMBL/GenBank/DDBJ databases">
        <title>Chromosome-level reference genomes for two strains of Caenorhabditis briggsae: an improved platform for comparative genomics.</title>
        <authorList>
            <person name="Stevens L."/>
            <person name="Andersen E."/>
        </authorList>
    </citation>
    <scope>NUCLEOTIDE SEQUENCE [LARGE SCALE GENOMIC DNA]</scope>
    <source>
        <strain evidence="2">VX34</strain>
        <tissue evidence="2">Whole-organism</tissue>
    </source>
</reference>
<sequence length="104" mass="11793">MEVVWNWTSFPIQLMWFLQILIMISFKTSTPSTFLNITPHQQSAFFCHSSSQLAPELFTLIDIPTSSQTTIANLSCHFLFGKPTNTVLKSFNCFLVLLAFSIIA</sequence>
<keyword evidence="1" id="KW-0812">Transmembrane</keyword>
<evidence type="ECO:0000256" key="1">
    <source>
        <dbReference type="SAM" id="Phobius"/>
    </source>
</evidence>
<keyword evidence="3" id="KW-1185">Reference proteome</keyword>
<feature type="transmembrane region" description="Helical" evidence="1">
    <location>
        <begin position="6"/>
        <end position="26"/>
    </location>
</feature>
<evidence type="ECO:0000313" key="2">
    <source>
        <dbReference type="EMBL" id="UMM42252.1"/>
    </source>
</evidence>
<proteinExistence type="predicted"/>